<evidence type="ECO:0008006" key="8">
    <source>
        <dbReference type="Google" id="ProtNLM"/>
    </source>
</evidence>
<dbReference type="EMBL" id="CAJJDN010000107">
    <property type="protein sequence ID" value="CAD8115207.1"/>
    <property type="molecule type" value="Genomic_DNA"/>
</dbReference>
<evidence type="ECO:0000256" key="5">
    <source>
        <dbReference type="RuleBase" id="RU004379"/>
    </source>
</evidence>
<keyword evidence="4 5" id="KW-0472">Membrane</keyword>
<feature type="transmembrane region" description="Helical" evidence="5">
    <location>
        <begin position="223"/>
        <end position="244"/>
    </location>
</feature>
<keyword evidence="3 5" id="KW-1133">Transmembrane helix</keyword>
<dbReference type="PANTHER" id="PTHR23291">
    <property type="entry name" value="BAX INHIBITOR-RELATED"/>
    <property type="match status" value="1"/>
</dbReference>
<dbReference type="PANTHER" id="PTHR23291:SF47">
    <property type="entry name" value="TRANSMEMBRANE BAX INHIBITOR MOTIF CONTAINING 7"/>
    <property type="match status" value="1"/>
</dbReference>
<name>A0A8S1QKK1_9CILI</name>
<gene>
    <name evidence="6" type="ORF">PSON_ATCC_30995.1.T1070202</name>
</gene>
<feature type="transmembrane region" description="Helical" evidence="5">
    <location>
        <begin position="250"/>
        <end position="272"/>
    </location>
</feature>
<dbReference type="AlphaFoldDB" id="A0A8S1QKK1"/>
<feature type="transmembrane region" description="Helical" evidence="5">
    <location>
        <begin position="189"/>
        <end position="211"/>
    </location>
</feature>
<evidence type="ECO:0000313" key="7">
    <source>
        <dbReference type="Proteomes" id="UP000692954"/>
    </source>
</evidence>
<dbReference type="OrthoDB" id="7933078at2759"/>
<feature type="transmembrane region" description="Helical" evidence="5">
    <location>
        <begin position="90"/>
        <end position="111"/>
    </location>
</feature>
<protein>
    <recommendedName>
        <fullName evidence="8">Transmembrane protein</fullName>
    </recommendedName>
</protein>
<keyword evidence="2 5" id="KW-0812">Transmembrane</keyword>
<keyword evidence="7" id="KW-1185">Reference proteome</keyword>
<dbReference type="Proteomes" id="UP000692954">
    <property type="component" value="Unassembled WGS sequence"/>
</dbReference>
<feature type="transmembrane region" description="Helical" evidence="5">
    <location>
        <begin position="158"/>
        <end position="183"/>
    </location>
</feature>
<organism evidence="6 7">
    <name type="scientific">Paramecium sonneborni</name>
    <dbReference type="NCBI Taxonomy" id="65129"/>
    <lineage>
        <taxon>Eukaryota</taxon>
        <taxon>Sar</taxon>
        <taxon>Alveolata</taxon>
        <taxon>Ciliophora</taxon>
        <taxon>Intramacronucleata</taxon>
        <taxon>Oligohymenophorea</taxon>
        <taxon>Peniculida</taxon>
        <taxon>Parameciidae</taxon>
        <taxon>Paramecium</taxon>
    </lineage>
</organism>
<evidence type="ECO:0000256" key="4">
    <source>
        <dbReference type="ARBA" id="ARBA00023136"/>
    </source>
</evidence>
<accession>A0A8S1QKK1</accession>
<evidence type="ECO:0000256" key="2">
    <source>
        <dbReference type="ARBA" id="ARBA00022692"/>
    </source>
</evidence>
<feature type="transmembrane region" description="Helical" evidence="5">
    <location>
        <begin position="123"/>
        <end position="146"/>
    </location>
</feature>
<proteinExistence type="inferred from homology"/>
<evidence type="ECO:0000313" key="6">
    <source>
        <dbReference type="EMBL" id="CAD8115207.1"/>
    </source>
</evidence>
<comment type="subcellular location">
    <subcellularLocation>
        <location evidence="1">Membrane</location>
        <topology evidence="1">Multi-pass membrane protein</topology>
    </subcellularLocation>
</comment>
<reference evidence="6" key="1">
    <citation type="submission" date="2021-01" db="EMBL/GenBank/DDBJ databases">
        <authorList>
            <consortium name="Genoscope - CEA"/>
            <person name="William W."/>
        </authorList>
    </citation>
    <scope>NUCLEOTIDE SEQUENCE</scope>
</reference>
<dbReference type="GO" id="GO:0016020">
    <property type="term" value="C:membrane"/>
    <property type="evidence" value="ECO:0007669"/>
    <property type="project" value="UniProtKB-SubCell"/>
</dbReference>
<evidence type="ECO:0000256" key="1">
    <source>
        <dbReference type="ARBA" id="ARBA00004141"/>
    </source>
</evidence>
<sequence length="280" mass="32832">MQNPYFSQNNQLSLDSLGKKTFQSSQQVSYESKNQKNGDLQCIQTQSQPKDDLDNHDIQQQKGISQGYDIENHFLEKYEFSQRKKFSIKIFLLLTIQQLITCIMVTVQYFSQPFNDLLINPSTQIPTALFWCMLAILFLTEIIVFCSKDSVQKIPINYIVLGIFTISFSFVISGISAICKSIFENCKELIFISSFMALIAFGILNLYCYISQQEMNWKSTNKIIFSCFIKCQYFLIAYVFNIFYCFLKKYIMDSIMLIFSQYLWNVYILDLIRISQIQYL</sequence>
<evidence type="ECO:0000256" key="3">
    <source>
        <dbReference type="ARBA" id="ARBA00022989"/>
    </source>
</evidence>
<dbReference type="InterPro" id="IPR006214">
    <property type="entry name" value="Bax_inhibitor_1-related"/>
</dbReference>
<comment type="similarity">
    <text evidence="5">Belongs to the BI1 family.</text>
</comment>
<comment type="caution">
    <text evidence="6">The sequence shown here is derived from an EMBL/GenBank/DDBJ whole genome shotgun (WGS) entry which is preliminary data.</text>
</comment>